<dbReference type="Pfam" id="PF02954">
    <property type="entry name" value="HTH_8"/>
    <property type="match status" value="1"/>
</dbReference>
<feature type="modified residue" description="4-aspartylphosphate" evidence="5">
    <location>
        <position position="59"/>
    </location>
</feature>
<dbReference type="InterPro" id="IPR025662">
    <property type="entry name" value="Sigma_54_int_dom_ATP-bd_1"/>
</dbReference>
<dbReference type="InterPro" id="IPR001789">
    <property type="entry name" value="Sig_transdc_resp-reg_receiver"/>
</dbReference>
<dbReference type="Pfam" id="PF25601">
    <property type="entry name" value="AAA_lid_14"/>
    <property type="match status" value="1"/>
</dbReference>
<dbReference type="InterPro" id="IPR025944">
    <property type="entry name" value="Sigma_54_int_dom_CS"/>
</dbReference>
<dbReference type="InterPro" id="IPR003593">
    <property type="entry name" value="AAA+_ATPase"/>
</dbReference>
<dbReference type="PROSITE" id="PS00688">
    <property type="entry name" value="SIGMA54_INTERACT_3"/>
    <property type="match status" value="1"/>
</dbReference>
<dbReference type="STRING" id="396588.Tgr7_0312"/>
<dbReference type="Pfam" id="PF00072">
    <property type="entry name" value="Response_reg"/>
    <property type="match status" value="1"/>
</dbReference>
<evidence type="ECO:0000313" key="8">
    <source>
        <dbReference type="EMBL" id="ACL71410.1"/>
    </source>
</evidence>
<dbReference type="SUPFAM" id="SSF46689">
    <property type="entry name" value="Homeodomain-like"/>
    <property type="match status" value="1"/>
</dbReference>
<dbReference type="EMBL" id="CP001339">
    <property type="protein sequence ID" value="ACL71410.1"/>
    <property type="molecule type" value="Genomic_DNA"/>
</dbReference>
<dbReference type="PANTHER" id="PTHR32071:SF14">
    <property type="entry name" value="TRANSCRIPTIONAL REGULATORY PROTEIN RTCR"/>
    <property type="match status" value="1"/>
</dbReference>
<name>B8GUP9_THISH</name>
<dbReference type="GO" id="GO:0006355">
    <property type="term" value="P:regulation of DNA-templated transcription"/>
    <property type="evidence" value="ECO:0007669"/>
    <property type="project" value="InterPro"/>
</dbReference>
<evidence type="ECO:0000256" key="5">
    <source>
        <dbReference type="PROSITE-ProRule" id="PRU00169"/>
    </source>
</evidence>
<dbReference type="InterPro" id="IPR058031">
    <property type="entry name" value="AAA_lid_NorR"/>
</dbReference>
<dbReference type="InterPro" id="IPR027417">
    <property type="entry name" value="P-loop_NTPase"/>
</dbReference>
<reference evidence="8 9" key="1">
    <citation type="journal article" date="2011" name="Stand. Genomic Sci.">
        <title>Complete genome sequence of 'Thioalkalivibrio sulfidophilus' HL-EbGr7.</title>
        <authorList>
            <person name="Muyzer G."/>
            <person name="Sorokin D.Y."/>
            <person name="Mavromatis K."/>
            <person name="Lapidus A."/>
            <person name="Clum A."/>
            <person name="Ivanova N."/>
            <person name="Pati A."/>
            <person name="d'Haeseleer P."/>
            <person name="Woyke T."/>
            <person name="Kyrpides N.C."/>
        </authorList>
    </citation>
    <scope>NUCLEOTIDE SEQUENCE [LARGE SCALE GENOMIC DNA]</scope>
    <source>
        <strain evidence="8 9">HL-EbGR7</strain>
    </source>
</reference>
<dbReference type="InterPro" id="IPR002197">
    <property type="entry name" value="HTH_Fis"/>
</dbReference>
<dbReference type="CDD" id="cd00009">
    <property type="entry name" value="AAA"/>
    <property type="match status" value="1"/>
</dbReference>
<dbReference type="SMART" id="SM00382">
    <property type="entry name" value="AAA"/>
    <property type="match status" value="1"/>
</dbReference>
<evidence type="ECO:0000259" key="7">
    <source>
        <dbReference type="PROSITE" id="PS50110"/>
    </source>
</evidence>
<dbReference type="InterPro" id="IPR009057">
    <property type="entry name" value="Homeodomain-like_sf"/>
</dbReference>
<dbReference type="HOGENOM" id="CLU_000445_0_6_6"/>
<keyword evidence="5" id="KW-0597">Phosphoprotein</keyword>
<feature type="domain" description="Sigma-54 factor interaction" evidence="6">
    <location>
        <begin position="150"/>
        <end position="375"/>
    </location>
</feature>
<dbReference type="Gene3D" id="1.10.10.60">
    <property type="entry name" value="Homeodomain-like"/>
    <property type="match status" value="1"/>
</dbReference>
<dbReference type="SUPFAM" id="SSF52172">
    <property type="entry name" value="CheY-like"/>
    <property type="match status" value="1"/>
</dbReference>
<dbReference type="Proteomes" id="UP000002383">
    <property type="component" value="Chromosome"/>
</dbReference>
<dbReference type="PROSITE" id="PS00675">
    <property type="entry name" value="SIGMA54_INTERACT_1"/>
    <property type="match status" value="1"/>
</dbReference>
<dbReference type="PANTHER" id="PTHR32071">
    <property type="entry name" value="TRANSCRIPTIONAL REGULATORY PROTEIN"/>
    <property type="match status" value="1"/>
</dbReference>
<evidence type="ECO:0000256" key="2">
    <source>
        <dbReference type="ARBA" id="ARBA00022840"/>
    </source>
</evidence>
<dbReference type="AlphaFoldDB" id="B8GUP9"/>
<dbReference type="Gene3D" id="3.40.50.2300">
    <property type="match status" value="1"/>
</dbReference>
<proteinExistence type="predicted"/>
<evidence type="ECO:0000313" key="9">
    <source>
        <dbReference type="Proteomes" id="UP000002383"/>
    </source>
</evidence>
<organism evidence="8 9">
    <name type="scientific">Thioalkalivibrio sulfidiphilus (strain HL-EbGR7)</name>
    <dbReference type="NCBI Taxonomy" id="396588"/>
    <lineage>
        <taxon>Bacteria</taxon>
        <taxon>Pseudomonadati</taxon>
        <taxon>Pseudomonadota</taxon>
        <taxon>Gammaproteobacteria</taxon>
        <taxon>Chromatiales</taxon>
        <taxon>Ectothiorhodospiraceae</taxon>
        <taxon>Thioalkalivibrio</taxon>
    </lineage>
</organism>
<keyword evidence="2" id="KW-0067">ATP-binding</keyword>
<keyword evidence="9" id="KW-1185">Reference proteome</keyword>
<dbReference type="Gene3D" id="3.40.50.300">
    <property type="entry name" value="P-loop containing nucleotide triphosphate hydrolases"/>
    <property type="match status" value="1"/>
</dbReference>
<keyword evidence="3" id="KW-0805">Transcription regulation</keyword>
<accession>B8GUP9</accession>
<dbReference type="GO" id="GO:0043565">
    <property type="term" value="F:sequence-specific DNA binding"/>
    <property type="evidence" value="ECO:0007669"/>
    <property type="project" value="InterPro"/>
</dbReference>
<keyword evidence="4" id="KW-0804">Transcription</keyword>
<dbReference type="InterPro" id="IPR011006">
    <property type="entry name" value="CheY-like_superfamily"/>
</dbReference>
<dbReference type="PROSITE" id="PS50110">
    <property type="entry name" value="RESPONSE_REGULATORY"/>
    <property type="match status" value="1"/>
</dbReference>
<dbReference type="GO" id="GO:0005524">
    <property type="term" value="F:ATP binding"/>
    <property type="evidence" value="ECO:0007669"/>
    <property type="project" value="UniProtKB-KW"/>
</dbReference>
<dbReference type="PROSITE" id="PS50045">
    <property type="entry name" value="SIGMA54_INTERACT_4"/>
    <property type="match status" value="1"/>
</dbReference>
<evidence type="ECO:0000259" key="6">
    <source>
        <dbReference type="PROSITE" id="PS50045"/>
    </source>
</evidence>
<keyword evidence="1" id="KW-0547">Nucleotide-binding</keyword>
<protein>
    <submittedName>
        <fullName evidence="8">Response regulator receiver protein</fullName>
    </submittedName>
</protein>
<dbReference type="InterPro" id="IPR002078">
    <property type="entry name" value="Sigma_54_int"/>
</dbReference>
<evidence type="ECO:0000256" key="3">
    <source>
        <dbReference type="ARBA" id="ARBA00023015"/>
    </source>
</evidence>
<dbReference type="SUPFAM" id="SSF52540">
    <property type="entry name" value="P-loop containing nucleoside triphosphate hydrolases"/>
    <property type="match status" value="1"/>
</dbReference>
<dbReference type="eggNOG" id="COG2204">
    <property type="taxonomic scope" value="Bacteria"/>
</dbReference>
<evidence type="ECO:0000256" key="4">
    <source>
        <dbReference type="ARBA" id="ARBA00023163"/>
    </source>
</evidence>
<sequence length="457" mass="50784" precursor="true">MDTSSEGIRALIVDDEPDVAGVLSRVIKNCGEYETHTRTQHFDVRSTLLALRPDVLFLDLVMPDMDGFDVLREAKETLPELSVIIVSTHSTVENAVRAIKQGAFDFMTKPFDPDSVSLMLAKIESELALRARCRALRTALETHDPFLRAILGDSPNIHSLREWILKVRGVRANVLIEGESGTGKELVARAIHGDNGPFIAVNMAAIPDSLADSELFGHRRGAFTGANTDRNGLILEAHGGTLFLDEANAMSPHIQAKLLRAIQEQKIRPVGSDREIPIDVRIISATNTPLDSQAASGDFRRDLYHRLRVLATTLPPLRERPGDIPLLAQEFLERYARRYAKRVRRFSAETIDILQHMAFPGNIRQLENMVEEAVILTSDTTYEITPELISLGTISHSTETSTRSTHPRTLADAELAHIQRIMRITNGNKTHAAKILNIDYKTLLRKLSLLDPGEAVP</sequence>
<dbReference type="Pfam" id="PF00158">
    <property type="entry name" value="Sigma54_activat"/>
    <property type="match status" value="1"/>
</dbReference>
<dbReference type="GO" id="GO:0000160">
    <property type="term" value="P:phosphorelay signal transduction system"/>
    <property type="evidence" value="ECO:0007669"/>
    <property type="project" value="InterPro"/>
</dbReference>
<dbReference type="KEGG" id="tgr:Tgr7_0312"/>
<feature type="domain" description="Response regulatory" evidence="7">
    <location>
        <begin position="9"/>
        <end position="124"/>
    </location>
</feature>
<evidence type="ECO:0000256" key="1">
    <source>
        <dbReference type="ARBA" id="ARBA00022741"/>
    </source>
</evidence>
<dbReference type="Gene3D" id="1.10.8.60">
    <property type="match status" value="1"/>
</dbReference>
<gene>
    <name evidence="8" type="ordered locus">Tgr7_0312</name>
</gene>
<dbReference type="SMART" id="SM00448">
    <property type="entry name" value="REC"/>
    <property type="match status" value="1"/>
</dbReference>
<dbReference type="FunFam" id="3.40.50.300:FF:000006">
    <property type="entry name" value="DNA-binding transcriptional regulator NtrC"/>
    <property type="match status" value="1"/>
</dbReference>